<dbReference type="EMBL" id="NPEV01000006">
    <property type="protein sequence ID" value="RAI29020.1"/>
    <property type="molecule type" value="Genomic_DNA"/>
</dbReference>
<dbReference type="AlphaFoldDB" id="A0A327JRB5"/>
<sequence>MGDRGALQFGRCLAACVTQAKNLERARVSEQVLTEDHLKDPAIAQFPVVARPHPKHGGDAA</sequence>
<keyword evidence="2" id="KW-1185">Reference proteome</keyword>
<evidence type="ECO:0000313" key="1">
    <source>
        <dbReference type="EMBL" id="RAI29020.1"/>
    </source>
</evidence>
<proteinExistence type="predicted"/>
<accession>A0A327JRB5</accession>
<reference evidence="1 2" key="1">
    <citation type="submission" date="2017-07" db="EMBL/GenBank/DDBJ databases">
        <title>Draft Genome Sequences of Select Purple Nonsulfur Bacteria.</title>
        <authorList>
            <person name="Lasarre B."/>
            <person name="Mckinlay J.B."/>
        </authorList>
    </citation>
    <scope>NUCLEOTIDE SEQUENCE [LARGE SCALE GENOMIC DNA]</scope>
    <source>
        <strain evidence="1 2">DSM 11290</strain>
    </source>
</reference>
<dbReference type="Proteomes" id="UP000249299">
    <property type="component" value="Unassembled WGS sequence"/>
</dbReference>
<name>A0A327JRB5_9HYPH</name>
<comment type="caution">
    <text evidence="1">The sequence shown here is derived from an EMBL/GenBank/DDBJ whole genome shotgun (WGS) entry which is preliminary data.</text>
</comment>
<evidence type="ECO:0000313" key="2">
    <source>
        <dbReference type="Proteomes" id="UP000249299"/>
    </source>
</evidence>
<gene>
    <name evidence="1" type="ORF">CH339_04880</name>
</gene>
<protein>
    <submittedName>
        <fullName evidence="1">Uncharacterized protein</fullName>
    </submittedName>
</protein>
<organism evidence="1 2">
    <name type="scientific">Rhodobium orientis</name>
    <dbReference type="NCBI Taxonomy" id="34017"/>
    <lineage>
        <taxon>Bacteria</taxon>
        <taxon>Pseudomonadati</taxon>
        <taxon>Pseudomonadota</taxon>
        <taxon>Alphaproteobacteria</taxon>
        <taxon>Hyphomicrobiales</taxon>
        <taxon>Rhodobiaceae</taxon>
        <taxon>Rhodobium</taxon>
    </lineage>
</organism>